<dbReference type="OrthoDB" id="1936278at2759"/>
<evidence type="ECO:0000256" key="3">
    <source>
        <dbReference type="ARBA" id="ARBA00022604"/>
    </source>
</evidence>
<evidence type="ECO:0000313" key="4">
    <source>
        <dbReference type="EMBL" id="TXG64973.1"/>
    </source>
</evidence>
<sequence length="292" mass="32412">MVRKRQRQAAMGRVEGISLPRATAEVDVESYSKVSLAEKGHFVIYTFDRKRFVIPLAYLSNDICLELLKLSEEEFGLSSDEPITLPCDAAFMTCIVSQIKRGAAKGLDKAFLDSIITHHCTFSTTFPEELQSYGYVSNGMDSRMISAKKLIGMVRKRQRQAAMGGVKRISLPRASTAKVDVESCSKASLAEKGHFVVYTFDQKRFVIPLAYLNNDIFQELLKLSEEEFGLSSDEPITLPCNAAFMTCIVSLIKRGAAKGLDKAFLDSIITRSCTCSAAFPHEQQPLVNQLTL</sequence>
<proteinExistence type="inferred from homology"/>
<dbReference type="AlphaFoldDB" id="A0A5C7I623"/>
<keyword evidence="3" id="KW-0341">Growth regulation</keyword>
<evidence type="ECO:0000313" key="5">
    <source>
        <dbReference type="Proteomes" id="UP000323000"/>
    </source>
</evidence>
<evidence type="ECO:0000256" key="1">
    <source>
        <dbReference type="ARBA" id="ARBA00006974"/>
    </source>
</evidence>
<keyword evidence="5" id="KW-1185">Reference proteome</keyword>
<organism evidence="4 5">
    <name type="scientific">Acer yangbiense</name>
    <dbReference type="NCBI Taxonomy" id="1000413"/>
    <lineage>
        <taxon>Eukaryota</taxon>
        <taxon>Viridiplantae</taxon>
        <taxon>Streptophyta</taxon>
        <taxon>Embryophyta</taxon>
        <taxon>Tracheophyta</taxon>
        <taxon>Spermatophyta</taxon>
        <taxon>Magnoliopsida</taxon>
        <taxon>eudicotyledons</taxon>
        <taxon>Gunneridae</taxon>
        <taxon>Pentapetalae</taxon>
        <taxon>rosids</taxon>
        <taxon>malvids</taxon>
        <taxon>Sapindales</taxon>
        <taxon>Sapindaceae</taxon>
        <taxon>Hippocastanoideae</taxon>
        <taxon>Acereae</taxon>
        <taxon>Acer</taxon>
    </lineage>
</organism>
<reference evidence="5" key="1">
    <citation type="journal article" date="2019" name="Gigascience">
        <title>De novo genome assembly of the endangered Acer yangbiense, a plant species with extremely small populations endemic to Yunnan Province, China.</title>
        <authorList>
            <person name="Yang J."/>
            <person name="Wariss H.M."/>
            <person name="Tao L."/>
            <person name="Zhang R."/>
            <person name="Yun Q."/>
            <person name="Hollingsworth P."/>
            <person name="Dao Z."/>
            <person name="Luo G."/>
            <person name="Guo H."/>
            <person name="Ma Y."/>
            <person name="Sun W."/>
        </authorList>
    </citation>
    <scope>NUCLEOTIDE SEQUENCE [LARGE SCALE GENOMIC DNA]</scope>
    <source>
        <strain evidence="5">cv. Malutang</strain>
    </source>
</reference>
<dbReference type="InterPro" id="IPR003676">
    <property type="entry name" value="SAUR_fam"/>
</dbReference>
<accession>A0A5C7I623</accession>
<evidence type="ECO:0000256" key="2">
    <source>
        <dbReference type="ARBA" id="ARBA00022473"/>
    </source>
</evidence>
<dbReference type="PANTHER" id="PTHR31175">
    <property type="entry name" value="AUXIN-RESPONSIVE FAMILY PROTEIN"/>
    <property type="match status" value="1"/>
</dbReference>
<gene>
    <name evidence="4" type="ORF">EZV62_011967</name>
</gene>
<keyword evidence="2" id="KW-0217">Developmental protein</keyword>
<name>A0A5C7I623_9ROSI</name>
<protein>
    <recommendedName>
        <fullName evidence="6">Auxin-responsive protein</fullName>
    </recommendedName>
</protein>
<dbReference type="EMBL" id="VAHF01000004">
    <property type="protein sequence ID" value="TXG64973.1"/>
    <property type="molecule type" value="Genomic_DNA"/>
</dbReference>
<dbReference type="GO" id="GO:0009733">
    <property type="term" value="P:response to auxin"/>
    <property type="evidence" value="ECO:0007669"/>
    <property type="project" value="InterPro"/>
</dbReference>
<dbReference type="Pfam" id="PF02519">
    <property type="entry name" value="Auxin_inducible"/>
    <property type="match status" value="2"/>
</dbReference>
<evidence type="ECO:0008006" key="6">
    <source>
        <dbReference type="Google" id="ProtNLM"/>
    </source>
</evidence>
<dbReference type="PANTHER" id="PTHR31175:SF82">
    <property type="entry name" value="AUXIN-RESPONSIVE PROTEIN SAUR65"/>
    <property type="match status" value="1"/>
</dbReference>
<comment type="caution">
    <text evidence="4">The sequence shown here is derived from an EMBL/GenBank/DDBJ whole genome shotgun (WGS) entry which is preliminary data.</text>
</comment>
<dbReference type="Proteomes" id="UP000323000">
    <property type="component" value="Chromosome 4"/>
</dbReference>
<comment type="similarity">
    <text evidence="1">Belongs to the ARG7 family.</text>
</comment>